<dbReference type="OrthoDB" id="9806637at2"/>
<evidence type="ECO:0000313" key="7">
    <source>
        <dbReference type="Proteomes" id="UP000294813"/>
    </source>
</evidence>
<dbReference type="GO" id="GO:0005737">
    <property type="term" value="C:cytoplasm"/>
    <property type="evidence" value="ECO:0007669"/>
    <property type="project" value="TreeGrafter"/>
</dbReference>
<dbReference type="NCBIfam" id="TIGR00006">
    <property type="entry name" value="16S rRNA (cytosine(1402)-N(4))-methyltransferase RsmH"/>
    <property type="match status" value="1"/>
</dbReference>
<keyword evidence="7" id="KW-1185">Reference proteome</keyword>
<evidence type="ECO:0000313" key="6">
    <source>
        <dbReference type="EMBL" id="TCP61489.1"/>
    </source>
</evidence>
<sequence>MGFHHVPVLLAEVLTYLAPRQGGRYMDGTVGGAGHSAAILKEAGAQAHLIGFDQDPRALAAAEQRLQPYGGQVTLVHENFRRLRQVAEQLDVVGKVDGILLDLGVSSHQLDEVDRGFMYRMDAPLDMRMNPQGALTAAQIVNTYPSPSRNPMEPSMVSVETVFFPN</sequence>
<dbReference type="Proteomes" id="UP000294813">
    <property type="component" value="Unassembled WGS sequence"/>
</dbReference>
<dbReference type="AlphaFoldDB" id="A0A4R2RGG6"/>
<protein>
    <submittedName>
        <fullName evidence="6">16S rRNA (Cytosine(1402)-N(4))-methyltransferase</fullName>
    </submittedName>
</protein>
<dbReference type="InterPro" id="IPR023397">
    <property type="entry name" value="SAM-dep_MeTrfase_MraW_recog"/>
</dbReference>
<dbReference type="EMBL" id="SLXT01000028">
    <property type="protein sequence ID" value="TCP61489.1"/>
    <property type="molecule type" value="Genomic_DNA"/>
</dbReference>
<dbReference type="RefSeq" id="WP_131920409.1">
    <property type="nucleotide sequence ID" value="NZ_JAOQNU010000029.1"/>
</dbReference>
<organism evidence="6 7">
    <name type="scientific">Heliophilum fasciatum</name>
    <dbReference type="NCBI Taxonomy" id="35700"/>
    <lineage>
        <taxon>Bacteria</taxon>
        <taxon>Bacillati</taxon>
        <taxon>Bacillota</taxon>
        <taxon>Clostridia</taxon>
        <taxon>Eubacteriales</taxon>
        <taxon>Heliobacteriaceae</taxon>
        <taxon>Heliophilum</taxon>
    </lineage>
</organism>
<evidence type="ECO:0000256" key="5">
    <source>
        <dbReference type="ARBA" id="ARBA00022691"/>
    </source>
</evidence>
<evidence type="ECO:0000256" key="3">
    <source>
        <dbReference type="ARBA" id="ARBA00022603"/>
    </source>
</evidence>
<gene>
    <name evidence="6" type="ORF">EDD73_12827</name>
</gene>
<dbReference type="PANTHER" id="PTHR11265">
    <property type="entry name" value="S-ADENOSYL-METHYLTRANSFERASE MRAW"/>
    <property type="match status" value="1"/>
</dbReference>
<name>A0A4R2RGG6_9FIRM</name>
<accession>A0A4R2RGG6</accession>
<evidence type="ECO:0000256" key="4">
    <source>
        <dbReference type="ARBA" id="ARBA00022679"/>
    </source>
</evidence>
<evidence type="ECO:0000256" key="1">
    <source>
        <dbReference type="ARBA" id="ARBA00010396"/>
    </source>
</evidence>
<dbReference type="GO" id="GO:0071424">
    <property type="term" value="F:rRNA (cytosine-N4-)-methyltransferase activity"/>
    <property type="evidence" value="ECO:0007669"/>
    <property type="project" value="TreeGrafter"/>
</dbReference>
<dbReference type="SUPFAM" id="SSF53335">
    <property type="entry name" value="S-adenosyl-L-methionine-dependent methyltransferases"/>
    <property type="match status" value="1"/>
</dbReference>
<evidence type="ECO:0000256" key="2">
    <source>
        <dbReference type="ARBA" id="ARBA00022552"/>
    </source>
</evidence>
<reference evidence="6 7" key="1">
    <citation type="submission" date="2019-03" db="EMBL/GenBank/DDBJ databases">
        <title>Genomic Encyclopedia of Type Strains, Phase IV (KMG-IV): sequencing the most valuable type-strain genomes for metagenomic binning, comparative biology and taxonomic classification.</title>
        <authorList>
            <person name="Goeker M."/>
        </authorList>
    </citation>
    <scope>NUCLEOTIDE SEQUENCE [LARGE SCALE GENOMIC DNA]</scope>
    <source>
        <strain evidence="6 7">DSM 11170</strain>
    </source>
</reference>
<keyword evidence="2" id="KW-0698">rRNA processing</keyword>
<dbReference type="SUPFAM" id="SSF81799">
    <property type="entry name" value="Putative methyltransferase TM0872, insert domain"/>
    <property type="match status" value="1"/>
</dbReference>
<keyword evidence="3 6" id="KW-0489">Methyltransferase</keyword>
<proteinExistence type="inferred from homology"/>
<dbReference type="Pfam" id="PF01795">
    <property type="entry name" value="Methyltransf_5"/>
    <property type="match status" value="1"/>
</dbReference>
<dbReference type="PANTHER" id="PTHR11265:SF0">
    <property type="entry name" value="12S RRNA N4-METHYLCYTIDINE METHYLTRANSFERASE"/>
    <property type="match status" value="1"/>
</dbReference>
<keyword evidence="5" id="KW-0949">S-adenosyl-L-methionine</keyword>
<dbReference type="Gene3D" id="3.40.50.150">
    <property type="entry name" value="Vaccinia Virus protein VP39"/>
    <property type="match status" value="1"/>
</dbReference>
<dbReference type="CDD" id="cd02440">
    <property type="entry name" value="AdoMet_MTases"/>
    <property type="match status" value="1"/>
</dbReference>
<dbReference type="Gene3D" id="1.10.150.170">
    <property type="entry name" value="Putative methyltransferase TM0872, insert domain"/>
    <property type="match status" value="1"/>
</dbReference>
<keyword evidence="4 6" id="KW-0808">Transferase</keyword>
<dbReference type="InterPro" id="IPR002903">
    <property type="entry name" value="RsmH"/>
</dbReference>
<dbReference type="GO" id="GO:0070475">
    <property type="term" value="P:rRNA base methylation"/>
    <property type="evidence" value="ECO:0007669"/>
    <property type="project" value="TreeGrafter"/>
</dbReference>
<dbReference type="InterPro" id="IPR029063">
    <property type="entry name" value="SAM-dependent_MTases_sf"/>
</dbReference>
<comment type="caution">
    <text evidence="6">The sequence shown here is derived from an EMBL/GenBank/DDBJ whole genome shotgun (WGS) entry which is preliminary data.</text>
</comment>
<comment type="similarity">
    <text evidence="1">Belongs to the methyltransferase superfamily. RsmH family.</text>
</comment>